<accession>A0AAP0BQT1</accession>
<proteinExistence type="predicted"/>
<dbReference type="AlphaFoldDB" id="A0AAP0BQT1"/>
<keyword evidence="2" id="KW-1185">Reference proteome</keyword>
<dbReference type="Proteomes" id="UP001418222">
    <property type="component" value="Unassembled WGS sequence"/>
</dbReference>
<sequence>MFFFLIVAANASNQWRGGAINRWRNMAEYGGSCRGIVHQSLQMLFGYQLATRDLVLIAVRVWCGLRITVSGLQQVATCVQAVSLRQSFSQFNKSVRL</sequence>
<dbReference type="EMBL" id="JBBWWQ010000005">
    <property type="protein sequence ID" value="KAK8946775.1"/>
    <property type="molecule type" value="Genomic_DNA"/>
</dbReference>
<gene>
    <name evidence="1" type="ORF">KSP39_PZI006800</name>
</gene>
<organism evidence="1 2">
    <name type="scientific">Platanthera zijinensis</name>
    <dbReference type="NCBI Taxonomy" id="2320716"/>
    <lineage>
        <taxon>Eukaryota</taxon>
        <taxon>Viridiplantae</taxon>
        <taxon>Streptophyta</taxon>
        <taxon>Embryophyta</taxon>
        <taxon>Tracheophyta</taxon>
        <taxon>Spermatophyta</taxon>
        <taxon>Magnoliopsida</taxon>
        <taxon>Liliopsida</taxon>
        <taxon>Asparagales</taxon>
        <taxon>Orchidaceae</taxon>
        <taxon>Orchidoideae</taxon>
        <taxon>Orchideae</taxon>
        <taxon>Orchidinae</taxon>
        <taxon>Platanthera</taxon>
    </lineage>
</organism>
<evidence type="ECO:0000313" key="1">
    <source>
        <dbReference type="EMBL" id="KAK8946775.1"/>
    </source>
</evidence>
<comment type="caution">
    <text evidence="1">The sequence shown here is derived from an EMBL/GenBank/DDBJ whole genome shotgun (WGS) entry which is preliminary data.</text>
</comment>
<name>A0AAP0BQT1_9ASPA</name>
<reference evidence="1 2" key="1">
    <citation type="journal article" date="2022" name="Nat. Plants">
        <title>Genomes of leafy and leafless Platanthera orchids illuminate the evolution of mycoheterotrophy.</title>
        <authorList>
            <person name="Li M.H."/>
            <person name="Liu K.W."/>
            <person name="Li Z."/>
            <person name="Lu H.C."/>
            <person name="Ye Q.L."/>
            <person name="Zhang D."/>
            <person name="Wang J.Y."/>
            <person name="Li Y.F."/>
            <person name="Zhong Z.M."/>
            <person name="Liu X."/>
            <person name="Yu X."/>
            <person name="Liu D.K."/>
            <person name="Tu X.D."/>
            <person name="Liu B."/>
            <person name="Hao Y."/>
            <person name="Liao X.Y."/>
            <person name="Jiang Y.T."/>
            <person name="Sun W.H."/>
            <person name="Chen J."/>
            <person name="Chen Y.Q."/>
            <person name="Ai Y."/>
            <person name="Zhai J.W."/>
            <person name="Wu S.S."/>
            <person name="Zhou Z."/>
            <person name="Hsiao Y.Y."/>
            <person name="Wu W.L."/>
            <person name="Chen Y.Y."/>
            <person name="Lin Y.F."/>
            <person name="Hsu J.L."/>
            <person name="Li C.Y."/>
            <person name="Wang Z.W."/>
            <person name="Zhao X."/>
            <person name="Zhong W.Y."/>
            <person name="Ma X.K."/>
            <person name="Ma L."/>
            <person name="Huang J."/>
            <person name="Chen G.Z."/>
            <person name="Huang M.Z."/>
            <person name="Huang L."/>
            <person name="Peng D.H."/>
            <person name="Luo Y.B."/>
            <person name="Zou S.Q."/>
            <person name="Chen S.P."/>
            <person name="Lan S."/>
            <person name="Tsai W.C."/>
            <person name="Van de Peer Y."/>
            <person name="Liu Z.J."/>
        </authorList>
    </citation>
    <scope>NUCLEOTIDE SEQUENCE [LARGE SCALE GENOMIC DNA]</scope>
    <source>
        <strain evidence="1">Lor287</strain>
    </source>
</reference>
<protein>
    <submittedName>
        <fullName evidence="1">Uncharacterized protein</fullName>
    </submittedName>
</protein>
<evidence type="ECO:0000313" key="2">
    <source>
        <dbReference type="Proteomes" id="UP001418222"/>
    </source>
</evidence>